<dbReference type="Gene3D" id="3.40.50.720">
    <property type="entry name" value="NAD(P)-binding Rossmann-like Domain"/>
    <property type="match status" value="1"/>
</dbReference>
<dbReference type="PANTHER" id="PTHR48079">
    <property type="entry name" value="PROTEIN YEEZ"/>
    <property type="match status" value="1"/>
</dbReference>
<dbReference type="RefSeq" id="WP_317624756.1">
    <property type="nucleotide sequence ID" value="NZ_JANFFA010000001.1"/>
</dbReference>
<dbReference type="InterPro" id="IPR036291">
    <property type="entry name" value="NAD(P)-bd_dom_sf"/>
</dbReference>
<dbReference type="GO" id="GO:0005737">
    <property type="term" value="C:cytoplasm"/>
    <property type="evidence" value="ECO:0007669"/>
    <property type="project" value="TreeGrafter"/>
</dbReference>
<dbReference type="GO" id="GO:0004029">
    <property type="term" value="F:aldehyde dehydrogenase (NAD+) activity"/>
    <property type="evidence" value="ECO:0007669"/>
    <property type="project" value="TreeGrafter"/>
</dbReference>
<reference evidence="2" key="2">
    <citation type="submission" date="2023-04" db="EMBL/GenBank/DDBJ databases">
        <title>'Rhodoalgimonas zhirmunskyi' gen. nov., isolated from a red alga.</title>
        <authorList>
            <person name="Nedashkovskaya O.I."/>
            <person name="Otstavnykh N.Y."/>
            <person name="Bystritskaya E.P."/>
            <person name="Balabanova L.A."/>
            <person name="Isaeva M.P."/>
        </authorList>
    </citation>
    <scope>NUCLEOTIDE SEQUENCE</scope>
    <source>
        <strain evidence="2">10Alg 79</strain>
    </source>
</reference>
<dbReference type="Proteomes" id="UP001227162">
    <property type="component" value="Unassembled WGS sequence"/>
</dbReference>
<gene>
    <name evidence="2" type="ORF">NOI20_03465</name>
</gene>
<dbReference type="EMBL" id="JANFFA010000001">
    <property type="protein sequence ID" value="MDQ2093157.1"/>
    <property type="molecule type" value="Genomic_DNA"/>
</dbReference>
<proteinExistence type="predicted"/>
<dbReference type="Pfam" id="PF01370">
    <property type="entry name" value="Epimerase"/>
    <property type="match status" value="1"/>
</dbReference>
<comment type="caution">
    <text evidence="2">The sequence shown here is derived from an EMBL/GenBank/DDBJ whole genome shotgun (WGS) entry which is preliminary data.</text>
</comment>
<dbReference type="InterPro" id="IPR051783">
    <property type="entry name" value="NAD(P)-dependent_oxidoreduct"/>
</dbReference>
<dbReference type="SUPFAM" id="SSF51735">
    <property type="entry name" value="NAD(P)-binding Rossmann-fold domains"/>
    <property type="match status" value="1"/>
</dbReference>
<name>A0AAJ1X686_9RHOB</name>
<protein>
    <submittedName>
        <fullName evidence="2">NAD(P)-dependent oxidoreductase</fullName>
    </submittedName>
</protein>
<dbReference type="CDD" id="cd08946">
    <property type="entry name" value="SDR_e"/>
    <property type="match status" value="1"/>
</dbReference>
<evidence type="ECO:0000259" key="1">
    <source>
        <dbReference type="Pfam" id="PF01370"/>
    </source>
</evidence>
<dbReference type="InterPro" id="IPR001509">
    <property type="entry name" value="Epimerase_deHydtase"/>
</dbReference>
<organism evidence="2 3">
    <name type="scientific">Rhodalgimonas zhirmunskyi</name>
    <dbReference type="NCBI Taxonomy" id="2964767"/>
    <lineage>
        <taxon>Bacteria</taxon>
        <taxon>Pseudomonadati</taxon>
        <taxon>Pseudomonadota</taxon>
        <taxon>Alphaproteobacteria</taxon>
        <taxon>Rhodobacterales</taxon>
        <taxon>Roseobacteraceae</taxon>
        <taxon>Rhodalgimonas</taxon>
    </lineage>
</organism>
<feature type="domain" description="NAD-dependent epimerase/dehydratase" evidence="1">
    <location>
        <begin position="4"/>
        <end position="167"/>
    </location>
</feature>
<sequence>MGVIAITGARGFLGRATVAAALARGHDVIALSRGKGAPLPDQVADIPLDLADPTAPLSDVLHSCDAVIHTAAAMSGDPILWQRDTIKATSNLLTALSKLSPKPRLVLVSSIAVYDATATQITETTPLEPYPDARDGYTRSKLAQEALLANYAGEVWIARPGAIYGPGRLWNAHIGLHLGPLLLRLGNRGEIPLAGIAPTAQALVTMAETAPEQSPRAVNLVDTDLPDRPRFLAALGPAAPRMTVPLSWRVLMPLARLAARIPGLAPRLPGLLQPRTLAFRMAPKSFPAARAQAELDWPSTHFETALQTAQEGPA</sequence>
<reference evidence="2" key="1">
    <citation type="submission" date="2022-07" db="EMBL/GenBank/DDBJ databases">
        <authorList>
            <person name="Otstavnykh N."/>
            <person name="Isaeva M."/>
            <person name="Bystritskaya E."/>
        </authorList>
    </citation>
    <scope>NUCLEOTIDE SEQUENCE</scope>
    <source>
        <strain evidence="2">10Alg 79</strain>
    </source>
</reference>
<keyword evidence="3" id="KW-1185">Reference proteome</keyword>
<dbReference type="AlphaFoldDB" id="A0AAJ1X686"/>
<evidence type="ECO:0000313" key="2">
    <source>
        <dbReference type="EMBL" id="MDQ2093157.1"/>
    </source>
</evidence>
<evidence type="ECO:0000313" key="3">
    <source>
        <dbReference type="Proteomes" id="UP001227162"/>
    </source>
</evidence>
<accession>A0AAJ1X686</accession>
<dbReference type="PANTHER" id="PTHR48079:SF6">
    <property type="entry name" value="NAD(P)-BINDING DOMAIN-CONTAINING PROTEIN-RELATED"/>
    <property type="match status" value="1"/>
</dbReference>